<dbReference type="EMBL" id="JACASE010000011">
    <property type="protein sequence ID" value="KAF6427867.1"/>
    <property type="molecule type" value="Genomic_DNA"/>
</dbReference>
<organism evidence="2 3">
    <name type="scientific">Rousettus aegyptiacus</name>
    <name type="common">Egyptian fruit bat</name>
    <name type="synonym">Pteropus aegyptiacus</name>
    <dbReference type="NCBI Taxonomy" id="9407"/>
    <lineage>
        <taxon>Eukaryota</taxon>
        <taxon>Metazoa</taxon>
        <taxon>Chordata</taxon>
        <taxon>Craniata</taxon>
        <taxon>Vertebrata</taxon>
        <taxon>Euteleostomi</taxon>
        <taxon>Mammalia</taxon>
        <taxon>Eutheria</taxon>
        <taxon>Laurasiatheria</taxon>
        <taxon>Chiroptera</taxon>
        <taxon>Yinpterochiroptera</taxon>
        <taxon>Pteropodoidea</taxon>
        <taxon>Pteropodidae</taxon>
        <taxon>Rousettinae</taxon>
        <taxon>Rousettus</taxon>
    </lineage>
</organism>
<accession>A0A7J8DXB4</accession>
<dbReference type="Proteomes" id="UP000593571">
    <property type="component" value="Unassembled WGS sequence"/>
</dbReference>
<comment type="caution">
    <text evidence="2">The sequence shown here is derived from an EMBL/GenBank/DDBJ whole genome shotgun (WGS) entry which is preliminary data.</text>
</comment>
<feature type="transmembrane region" description="Helical" evidence="1">
    <location>
        <begin position="67"/>
        <end position="90"/>
    </location>
</feature>
<protein>
    <submittedName>
        <fullName evidence="2">Uncharacterized protein</fullName>
    </submittedName>
</protein>
<reference evidence="2 3" key="1">
    <citation type="journal article" date="2020" name="Nature">
        <title>Six reference-quality genomes reveal evolution of bat adaptations.</title>
        <authorList>
            <person name="Jebb D."/>
            <person name="Huang Z."/>
            <person name="Pippel M."/>
            <person name="Hughes G.M."/>
            <person name="Lavrichenko K."/>
            <person name="Devanna P."/>
            <person name="Winkler S."/>
            <person name="Jermiin L.S."/>
            <person name="Skirmuntt E.C."/>
            <person name="Katzourakis A."/>
            <person name="Burkitt-Gray L."/>
            <person name="Ray D.A."/>
            <person name="Sullivan K.A.M."/>
            <person name="Roscito J.G."/>
            <person name="Kirilenko B.M."/>
            <person name="Davalos L.M."/>
            <person name="Corthals A.P."/>
            <person name="Power M.L."/>
            <person name="Jones G."/>
            <person name="Ransome R.D."/>
            <person name="Dechmann D.K.N."/>
            <person name="Locatelli A.G."/>
            <person name="Puechmaille S.J."/>
            <person name="Fedrigo O."/>
            <person name="Jarvis E.D."/>
            <person name="Hiller M."/>
            <person name="Vernes S.C."/>
            <person name="Myers E.W."/>
            <person name="Teeling E.C."/>
        </authorList>
    </citation>
    <scope>NUCLEOTIDE SEQUENCE [LARGE SCALE GENOMIC DNA]</scope>
    <source>
        <strain evidence="2">MRouAeg1</strain>
        <tissue evidence="2">Muscle</tissue>
    </source>
</reference>
<keyword evidence="1" id="KW-0472">Membrane</keyword>
<keyword evidence="1" id="KW-1133">Transmembrane helix</keyword>
<evidence type="ECO:0000256" key="1">
    <source>
        <dbReference type="SAM" id="Phobius"/>
    </source>
</evidence>
<proteinExistence type="predicted"/>
<dbReference type="AlphaFoldDB" id="A0A7J8DXB4"/>
<keyword evidence="3" id="KW-1185">Reference proteome</keyword>
<feature type="transmembrane region" description="Helical" evidence="1">
    <location>
        <begin position="35"/>
        <end position="55"/>
    </location>
</feature>
<sequence length="121" mass="13654">MFLESTFSHSLSISPSVCKFEDMCLSLAQGNLLPLFFFVDLFATFSLSVISVFLFPLRTHIQSILGSILYISNLSLKKFLFVFVCLLLSIPGDFHGLVFKLPICLSLLKHSTSQLFYCVFI</sequence>
<gene>
    <name evidence="2" type="ORF">HJG63_008351</name>
</gene>
<evidence type="ECO:0000313" key="3">
    <source>
        <dbReference type="Proteomes" id="UP000593571"/>
    </source>
</evidence>
<name>A0A7J8DXB4_ROUAE</name>
<keyword evidence="1" id="KW-0812">Transmembrane</keyword>
<evidence type="ECO:0000313" key="2">
    <source>
        <dbReference type="EMBL" id="KAF6427867.1"/>
    </source>
</evidence>